<dbReference type="Gene3D" id="3.30.420.240">
    <property type="match status" value="1"/>
</dbReference>
<protein>
    <submittedName>
        <fullName evidence="1">Uncharacterized protein</fullName>
    </submittedName>
</protein>
<sequence length="211" mass="23873">MISHELSKLPRYAFTDPAGSSQKASSAKLKKIRALQASIVLAVDDIQRIFVIYSWAGRLVTSKYLDKLIQICDDYAPKKFGIEANAMQSLFAELVHDAAKRRLGAHKNKFMPISQPTKIDKFFRIRSTLEPVINEGRLFVPEHMTELLADLRGFPTIQHIDRIDCLASAVSLIPSRPLPERRTEEADALASYLRKSGAPSDYIEKRVKELY</sequence>
<gene>
    <name evidence="1" type="ORF">S01H1_16496</name>
</gene>
<evidence type="ECO:0000313" key="1">
    <source>
        <dbReference type="EMBL" id="GAF82336.1"/>
    </source>
</evidence>
<organism evidence="1">
    <name type="scientific">marine sediment metagenome</name>
    <dbReference type="NCBI Taxonomy" id="412755"/>
    <lineage>
        <taxon>unclassified sequences</taxon>
        <taxon>metagenomes</taxon>
        <taxon>ecological metagenomes</taxon>
    </lineage>
</organism>
<comment type="caution">
    <text evidence="1">The sequence shown here is derived from an EMBL/GenBank/DDBJ whole genome shotgun (WGS) entry which is preliminary data.</text>
</comment>
<name>X0T4Q2_9ZZZZ</name>
<dbReference type="AlphaFoldDB" id="X0T4Q2"/>
<reference evidence="1" key="1">
    <citation type="journal article" date="2014" name="Front. Microbiol.">
        <title>High frequency of phylogenetically diverse reductive dehalogenase-homologous genes in deep subseafloor sedimentary metagenomes.</title>
        <authorList>
            <person name="Kawai M."/>
            <person name="Futagami T."/>
            <person name="Toyoda A."/>
            <person name="Takaki Y."/>
            <person name="Nishi S."/>
            <person name="Hori S."/>
            <person name="Arai W."/>
            <person name="Tsubouchi T."/>
            <person name="Morono Y."/>
            <person name="Uchiyama I."/>
            <person name="Ito T."/>
            <person name="Fujiyama A."/>
            <person name="Inagaki F."/>
            <person name="Takami H."/>
        </authorList>
    </citation>
    <scope>NUCLEOTIDE SEQUENCE</scope>
    <source>
        <strain evidence="1">Expedition CK06-06</strain>
    </source>
</reference>
<dbReference type="EMBL" id="BARS01008682">
    <property type="protein sequence ID" value="GAF82336.1"/>
    <property type="molecule type" value="Genomic_DNA"/>
</dbReference>
<accession>X0T4Q2</accession>
<proteinExistence type="predicted"/>
<feature type="non-terminal residue" evidence="1">
    <location>
        <position position="211"/>
    </location>
</feature>